<name>A0AAU2VBF3_9ACTN</name>
<evidence type="ECO:0000256" key="2">
    <source>
        <dbReference type="ARBA" id="ARBA00009533"/>
    </source>
</evidence>
<keyword evidence="3" id="KW-0210">Decarboxylase</keyword>
<keyword evidence="4 6" id="KW-0663">Pyridoxal phosphate</keyword>
<comment type="cofactor">
    <cofactor evidence="1 6 7">
        <name>pyridoxal 5'-phosphate</name>
        <dbReference type="ChEBI" id="CHEBI:597326"/>
    </cofactor>
</comment>
<evidence type="ECO:0000256" key="1">
    <source>
        <dbReference type="ARBA" id="ARBA00001933"/>
    </source>
</evidence>
<dbReference type="SUPFAM" id="SSF53383">
    <property type="entry name" value="PLP-dependent transferases"/>
    <property type="match status" value="1"/>
</dbReference>
<dbReference type="GO" id="GO:0019752">
    <property type="term" value="P:carboxylic acid metabolic process"/>
    <property type="evidence" value="ECO:0007669"/>
    <property type="project" value="InterPro"/>
</dbReference>
<dbReference type="InterPro" id="IPR015421">
    <property type="entry name" value="PyrdxlP-dep_Trfase_major"/>
</dbReference>
<evidence type="ECO:0000256" key="3">
    <source>
        <dbReference type="ARBA" id="ARBA00022793"/>
    </source>
</evidence>
<dbReference type="Gene3D" id="3.90.1150.170">
    <property type="match status" value="1"/>
</dbReference>
<sequence>MTEYRSENPFGVRHDGTEPFSAEAGPTSSPPQSTGTLESGLLLEAFDAQLFREQSETVVAKLEKHLADLSIRGLDLTDPAILSDAARALMTTEREQVAAFDENRLAAIVDLYIKTGIQVHSPGYMGRQFSGVVPLSGVIDFVSSVVNQPSSFYEAAQLPNVAERIMAEELNAFIGWDPGSFAMVTTSGGSLANLTALLSARNRAFPGYWSEGGSGLAGQLRPAIAVGDNVHYSVARAAGVMGIGDAQIVRLPLNERHQISVERARPVLDAAERRGLKVFCLVASAGTTPVGAFDPLDELAGLARERDLWLHVDGAHGASLLVSDELRHKLTGIEKVDSLTWDAHKMMFTPAPCTLLFYRNRENSLGAFRQQASYVFDEEPDIYTALDSGEKNFECTKRPMIMPLWTLWAIHGRALFAQKIEYLCRLTGDVHHILEGEPDFETLHRPEANILCFRYLPPGLPEADVHDFQVEIRNRIKFEGNFFISKVNVGEVASLRVVMMNHQVTAEHFRMLLGEIRRVGQDLLRQARQTR</sequence>
<accession>A0AAU2VBF3</accession>
<dbReference type="GO" id="GO:0005737">
    <property type="term" value="C:cytoplasm"/>
    <property type="evidence" value="ECO:0007669"/>
    <property type="project" value="TreeGrafter"/>
</dbReference>
<dbReference type="AlphaFoldDB" id="A0AAU2VBF3"/>
<organism evidence="9">
    <name type="scientific">Streptomyces sp. NBC_00003</name>
    <dbReference type="NCBI Taxonomy" id="2903608"/>
    <lineage>
        <taxon>Bacteria</taxon>
        <taxon>Bacillati</taxon>
        <taxon>Actinomycetota</taxon>
        <taxon>Actinomycetes</taxon>
        <taxon>Kitasatosporales</taxon>
        <taxon>Streptomycetaceae</taxon>
        <taxon>Streptomyces</taxon>
    </lineage>
</organism>
<dbReference type="EMBL" id="CP108318">
    <property type="protein sequence ID" value="WTW64628.1"/>
    <property type="molecule type" value="Genomic_DNA"/>
</dbReference>
<dbReference type="InterPro" id="IPR015424">
    <property type="entry name" value="PyrdxlP-dep_Trfase"/>
</dbReference>
<proteinExistence type="inferred from homology"/>
<keyword evidence="5 7" id="KW-0456">Lyase</keyword>
<evidence type="ECO:0000256" key="4">
    <source>
        <dbReference type="ARBA" id="ARBA00022898"/>
    </source>
</evidence>
<dbReference type="GO" id="GO:0004058">
    <property type="term" value="F:aromatic-L-amino-acid decarboxylase activity"/>
    <property type="evidence" value="ECO:0007669"/>
    <property type="project" value="UniProtKB-ARBA"/>
</dbReference>
<feature type="compositionally biased region" description="Basic and acidic residues" evidence="8">
    <location>
        <begin position="1"/>
        <end position="17"/>
    </location>
</feature>
<feature type="region of interest" description="Disordered" evidence="8">
    <location>
        <begin position="1"/>
        <end position="36"/>
    </location>
</feature>
<feature type="compositionally biased region" description="Polar residues" evidence="8">
    <location>
        <begin position="26"/>
        <end position="36"/>
    </location>
</feature>
<evidence type="ECO:0000313" key="9">
    <source>
        <dbReference type="EMBL" id="WTW64628.1"/>
    </source>
</evidence>
<evidence type="ECO:0000256" key="8">
    <source>
        <dbReference type="SAM" id="MobiDB-lite"/>
    </source>
</evidence>
<gene>
    <name evidence="9" type="ORF">OG549_30470</name>
</gene>
<reference evidence="9" key="1">
    <citation type="submission" date="2022-10" db="EMBL/GenBank/DDBJ databases">
        <title>The complete genomes of actinobacterial strains from the NBC collection.</title>
        <authorList>
            <person name="Joergensen T.S."/>
            <person name="Alvarez Arevalo M."/>
            <person name="Sterndorff E.B."/>
            <person name="Faurdal D."/>
            <person name="Vuksanovic O."/>
            <person name="Mourched A.-S."/>
            <person name="Charusanti P."/>
            <person name="Shaw S."/>
            <person name="Blin K."/>
            <person name="Weber T."/>
        </authorList>
    </citation>
    <scope>NUCLEOTIDE SEQUENCE</scope>
    <source>
        <strain evidence="9">NBC_00003</strain>
    </source>
</reference>
<dbReference type="Gene3D" id="3.40.640.10">
    <property type="entry name" value="Type I PLP-dependent aspartate aminotransferase-like (Major domain)"/>
    <property type="match status" value="1"/>
</dbReference>
<dbReference type="GO" id="GO:0030170">
    <property type="term" value="F:pyridoxal phosphate binding"/>
    <property type="evidence" value="ECO:0007669"/>
    <property type="project" value="InterPro"/>
</dbReference>
<evidence type="ECO:0000256" key="7">
    <source>
        <dbReference type="RuleBase" id="RU000382"/>
    </source>
</evidence>
<protein>
    <submittedName>
        <fullName evidence="9">Pyridoxal-dependent decarboxylase</fullName>
    </submittedName>
</protein>
<dbReference type="Pfam" id="PF00282">
    <property type="entry name" value="Pyridoxal_deC"/>
    <property type="match status" value="1"/>
</dbReference>
<evidence type="ECO:0000256" key="6">
    <source>
        <dbReference type="PIRSR" id="PIRSR602129-50"/>
    </source>
</evidence>
<dbReference type="PANTHER" id="PTHR45677:SF8">
    <property type="entry name" value="CYSTEINE SULFINIC ACID DECARBOXYLASE"/>
    <property type="match status" value="1"/>
</dbReference>
<feature type="modified residue" description="N6-(pyridoxal phosphate)lysine" evidence="6">
    <location>
        <position position="345"/>
    </location>
</feature>
<evidence type="ECO:0000256" key="5">
    <source>
        <dbReference type="ARBA" id="ARBA00023239"/>
    </source>
</evidence>
<comment type="similarity">
    <text evidence="2 7">Belongs to the group II decarboxylase family.</text>
</comment>
<dbReference type="PANTHER" id="PTHR45677">
    <property type="entry name" value="GLUTAMATE DECARBOXYLASE-RELATED"/>
    <property type="match status" value="1"/>
</dbReference>
<dbReference type="InterPro" id="IPR002129">
    <property type="entry name" value="PyrdxlP-dep_de-COase"/>
</dbReference>